<dbReference type="InterPro" id="IPR022803">
    <property type="entry name" value="Ribosomal_uL5_dom_sf"/>
</dbReference>
<dbReference type="GO" id="GO:0005762">
    <property type="term" value="C:mitochondrial large ribosomal subunit"/>
    <property type="evidence" value="ECO:0007669"/>
    <property type="project" value="EnsemblFungi"/>
</dbReference>
<dbReference type="VEuPathDB" id="FungiDB:LELG_01993"/>
<evidence type="ECO:0000256" key="2">
    <source>
        <dbReference type="ARBA" id="ARBA00022980"/>
    </source>
</evidence>
<evidence type="ECO:0000259" key="4">
    <source>
        <dbReference type="Pfam" id="PF00673"/>
    </source>
</evidence>
<sequence length="290" mass="33483">MQRSFVRQFSSSRVALSTNYSTVLPVHHLVKVEKAKLKPDLQNLILPTDDIRSVKYKPTEIAQDRVADHYRNTLESDLMLHFYRHNSKRLVGNKLRSWGVDSPYKLYRGLRKPAGGTRPIKDIVPVTNENVPKLTSIVVQSYNKHTAEHPWLNISNRLQLAVMTNVKPKIVYGKLNILNWKVRRGRPCGAKVELFDRDMNQFITTLTELVLPRIRALRGIRPTSGDRNGNISFGLNAEDMQFFPEFEHYQEIFPNLNGVHITFKTTAPTDAQAKTLLSTYGFVFRNQRRR</sequence>
<dbReference type="InParanoid" id="A5DXA6"/>
<gene>
    <name evidence="5" type="ORF">LELG_01993</name>
</gene>
<dbReference type="AlphaFoldDB" id="A5DXA6"/>
<evidence type="ECO:0000313" key="5">
    <source>
        <dbReference type="EMBL" id="EDK43814.1"/>
    </source>
</evidence>
<dbReference type="KEGG" id="lel:PVL30_001964"/>
<keyword evidence="2" id="KW-0689">Ribosomal protein</keyword>
<dbReference type="SUPFAM" id="SSF55282">
    <property type="entry name" value="RL5-like"/>
    <property type="match status" value="1"/>
</dbReference>
<protein>
    <recommendedName>
        <fullName evidence="4">Large ribosomal subunit protein uL5 C-terminal domain-containing protein</fullName>
    </recommendedName>
</protein>
<keyword evidence="3" id="KW-0687">Ribonucleoprotein</keyword>
<dbReference type="GO" id="GO:0003735">
    <property type="term" value="F:structural constituent of ribosome"/>
    <property type="evidence" value="ECO:0007669"/>
    <property type="project" value="EnsemblFungi"/>
</dbReference>
<dbReference type="STRING" id="379508.A5DXA6"/>
<dbReference type="InterPro" id="IPR031309">
    <property type="entry name" value="Ribosomal_uL5_C"/>
</dbReference>
<dbReference type="eggNOG" id="KOG0398">
    <property type="taxonomic scope" value="Eukaryota"/>
</dbReference>
<dbReference type="InterPro" id="IPR002132">
    <property type="entry name" value="Ribosomal_uL5"/>
</dbReference>
<evidence type="ECO:0000256" key="1">
    <source>
        <dbReference type="ARBA" id="ARBA00008553"/>
    </source>
</evidence>
<evidence type="ECO:0000313" key="6">
    <source>
        <dbReference type="Proteomes" id="UP000001996"/>
    </source>
</evidence>
<comment type="similarity">
    <text evidence="1">Belongs to the universal ribosomal protein uL5 family.</text>
</comment>
<dbReference type="Proteomes" id="UP000001996">
    <property type="component" value="Unassembled WGS sequence"/>
</dbReference>
<keyword evidence="6" id="KW-1185">Reference proteome</keyword>
<evidence type="ECO:0000256" key="3">
    <source>
        <dbReference type="ARBA" id="ARBA00023274"/>
    </source>
</evidence>
<dbReference type="PANTHER" id="PTHR11994">
    <property type="entry name" value="60S RIBOSOMAL PROTEIN L11-RELATED"/>
    <property type="match status" value="1"/>
</dbReference>
<dbReference type="OrthoDB" id="539541at2759"/>
<dbReference type="EMBL" id="CH981525">
    <property type="protein sequence ID" value="EDK43814.1"/>
    <property type="molecule type" value="Genomic_DNA"/>
</dbReference>
<feature type="domain" description="Large ribosomal subunit protein uL5 C-terminal" evidence="4">
    <location>
        <begin position="187"/>
        <end position="284"/>
    </location>
</feature>
<name>A5DXA6_LODEL</name>
<organism evidence="5 6">
    <name type="scientific">Lodderomyces elongisporus (strain ATCC 11503 / CBS 2605 / JCM 1781 / NBRC 1676 / NRRL YB-4239)</name>
    <name type="common">Yeast</name>
    <name type="synonym">Saccharomyces elongisporus</name>
    <dbReference type="NCBI Taxonomy" id="379508"/>
    <lineage>
        <taxon>Eukaryota</taxon>
        <taxon>Fungi</taxon>
        <taxon>Dikarya</taxon>
        <taxon>Ascomycota</taxon>
        <taxon>Saccharomycotina</taxon>
        <taxon>Pichiomycetes</taxon>
        <taxon>Debaryomycetaceae</taxon>
        <taxon>Candida/Lodderomyces clade</taxon>
        <taxon>Lodderomyces</taxon>
    </lineage>
</organism>
<dbReference type="Gene3D" id="3.30.1440.10">
    <property type="match status" value="1"/>
</dbReference>
<reference evidence="5 6" key="1">
    <citation type="journal article" date="2009" name="Nature">
        <title>Evolution of pathogenicity and sexual reproduction in eight Candida genomes.</title>
        <authorList>
            <person name="Butler G."/>
            <person name="Rasmussen M.D."/>
            <person name="Lin M.F."/>
            <person name="Santos M.A."/>
            <person name="Sakthikumar S."/>
            <person name="Munro C.A."/>
            <person name="Rheinbay E."/>
            <person name="Grabherr M."/>
            <person name="Forche A."/>
            <person name="Reedy J.L."/>
            <person name="Agrafioti I."/>
            <person name="Arnaud M.B."/>
            <person name="Bates S."/>
            <person name="Brown A.J."/>
            <person name="Brunke S."/>
            <person name="Costanzo M.C."/>
            <person name="Fitzpatrick D.A."/>
            <person name="de Groot P.W."/>
            <person name="Harris D."/>
            <person name="Hoyer L.L."/>
            <person name="Hube B."/>
            <person name="Klis F.M."/>
            <person name="Kodira C."/>
            <person name="Lennard N."/>
            <person name="Logue M.E."/>
            <person name="Martin R."/>
            <person name="Neiman A.M."/>
            <person name="Nikolaou E."/>
            <person name="Quail M.A."/>
            <person name="Quinn J."/>
            <person name="Santos M.C."/>
            <person name="Schmitzberger F.F."/>
            <person name="Sherlock G."/>
            <person name="Shah P."/>
            <person name="Silverstein K.A."/>
            <person name="Skrzypek M.S."/>
            <person name="Soll D."/>
            <person name="Staggs R."/>
            <person name="Stansfield I."/>
            <person name="Stumpf M.P."/>
            <person name="Sudbery P.E."/>
            <person name="Srikantha T."/>
            <person name="Zeng Q."/>
            <person name="Berman J."/>
            <person name="Berriman M."/>
            <person name="Heitman J."/>
            <person name="Gow N.A."/>
            <person name="Lorenz M.C."/>
            <person name="Birren B.W."/>
            <person name="Kellis M."/>
            <person name="Cuomo C.A."/>
        </authorList>
    </citation>
    <scope>NUCLEOTIDE SEQUENCE [LARGE SCALE GENOMIC DNA]</scope>
    <source>
        <strain evidence="6">ATCC 11503 / BCRC 21390 / CBS 2605 / JCM 1781 / NBRC 1676 / NRRL YB-4239</strain>
    </source>
</reference>
<proteinExistence type="inferred from homology"/>
<dbReference type="Pfam" id="PF00673">
    <property type="entry name" value="Ribosomal_L5_C"/>
    <property type="match status" value="1"/>
</dbReference>
<dbReference type="GO" id="GO:0006412">
    <property type="term" value="P:translation"/>
    <property type="evidence" value="ECO:0007669"/>
    <property type="project" value="InterPro"/>
</dbReference>
<dbReference type="HOGENOM" id="CLU_061015_1_1_1"/>
<dbReference type="GeneID" id="5234471"/>
<dbReference type="OMA" id="HITIHTT"/>
<dbReference type="FunCoup" id="A5DXA6">
    <property type="interactions" value="608"/>
</dbReference>
<accession>A5DXA6</accession>